<keyword evidence="3" id="KW-0812">Transmembrane</keyword>
<dbReference type="SUPFAM" id="SSF81606">
    <property type="entry name" value="PP2C-like"/>
    <property type="match status" value="1"/>
</dbReference>
<dbReference type="PANTHER" id="PTHR43156">
    <property type="entry name" value="STAGE II SPORULATION PROTEIN E-RELATED"/>
    <property type="match status" value="1"/>
</dbReference>
<dbReference type="InterPro" id="IPR052016">
    <property type="entry name" value="Bact_Sigma-Reg"/>
</dbReference>
<dbReference type="InterPro" id="IPR003660">
    <property type="entry name" value="HAMP_dom"/>
</dbReference>
<keyword evidence="6" id="KW-1185">Reference proteome</keyword>
<dbReference type="InterPro" id="IPR019734">
    <property type="entry name" value="TPR_rpt"/>
</dbReference>
<keyword evidence="3" id="KW-1133">Transmembrane helix</keyword>
<dbReference type="RefSeq" id="WP_135623727.1">
    <property type="nucleotide sequence ID" value="NZ_RQGD01000025.1"/>
</dbReference>
<dbReference type="GO" id="GO:0016791">
    <property type="term" value="F:phosphatase activity"/>
    <property type="evidence" value="ECO:0007669"/>
    <property type="project" value="TreeGrafter"/>
</dbReference>
<sequence>MNRKSLFWELTLKLEAFTHTVPVPFAVYYAVITQKMETEKWVIFIALCVTFATGIGILGTIIRYFLINNLFTRIEKIRLYSQDSNIAYTYEDRDYAKAVKLYIFKYPLIESIIIVIRWFAGVIPILSLYTIIVEYTPSVIRSGIFTIAMIPPISFVTYYFITENALRPLFDLPQIRNVEIKPDEIPKFDYFKRIVLAFFSLAALPVSVLSYILYSVATGETMVSQPLIPIFLVSSIFIVPLIVCSYIVAKTVRQGLSETSKSLDELAKGNFDVVVTPTSGDDFGQQAFFLNNVIQRLRGMYAEIRGLNEGLEGKVIQRTEQLNQSLNEVQALKFQQDGDYFLTYQLIAPLGFKEAKSDKIDLEFFLMQKKTFDFKGINYNIGGDLNISHNIYLRDQKYVLFVNADAMGKSMQGAGGALVFGAVFQSIVQRTQNNITFQNVGPEQWLAAAFTELQRIFEAFDGTMLISLIMGLIEEKSGRLYFVNAEHPWPVLYRDEKASYILSDYSYHKLGTLGSNPNILVKTLDLKPGDVIIVGSDGKDDILIERPGLESEVNSDDSFFLGMVAATKAEPKEIYQTLLKTGSVIDDISMIRIEYLGTSRNKDLLSEIGKEKFKLAKKLYVKGKFNESIQAIHELIENEPNASVRLQKNLSKLYFQISDYQRSMEHMNRYLVSNPEDEEFLFFCTKMLLKIGKIAESLQIAEGLRLKAPRKIKYLIHLFQLYLKVPNQNKAREILNDLRILHHPEDQIKILEALIV</sequence>
<dbReference type="Pfam" id="PF07228">
    <property type="entry name" value="SpoIIE"/>
    <property type="match status" value="1"/>
</dbReference>
<dbReference type="InterPro" id="IPR001932">
    <property type="entry name" value="PPM-type_phosphatase-like_dom"/>
</dbReference>
<evidence type="ECO:0000256" key="2">
    <source>
        <dbReference type="PROSITE-ProRule" id="PRU00339"/>
    </source>
</evidence>
<dbReference type="SMART" id="SM00331">
    <property type="entry name" value="PP2C_SIG"/>
    <property type="match status" value="1"/>
</dbReference>
<dbReference type="AlphaFoldDB" id="A0A4R9K212"/>
<feature type="transmembrane region" description="Helical" evidence="3">
    <location>
        <begin position="194"/>
        <end position="214"/>
    </location>
</feature>
<dbReference type="PROSITE" id="PS50885">
    <property type="entry name" value="HAMP"/>
    <property type="match status" value="1"/>
</dbReference>
<feature type="transmembrane region" description="Helical" evidence="3">
    <location>
        <begin position="43"/>
        <end position="66"/>
    </location>
</feature>
<dbReference type="SUPFAM" id="SSF48452">
    <property type="entry name" value="TPR-like"/>
    <property type="match status" value="1"/>
</dbReference>
<dbReference type="InterPro" id="IPR011990">
    <property type="entry name" value="TPR-like_helical_dom_sf"/>
</dbReference>
<feature type="domain" description="HAMP" evidence="4">
    <location>
        <begin position="250"/>
        <end position="302"/>
    </location>
</feature>
<keyword evidence="2" id="KW-0802">TPR repeat</keyword>
<dbReference type="PROSITE" id="PS50005">
    <property type="entry name" value="TPR"/>
    <property type="match status" value="1"/>
</dbReference>
<protein>
    <submittedName>
        <fullName evidence="5">Stage II sporulation protein E</fullName>
    </submittedName>
</protein>
<dbReference type="Gene3D" id="3.60.40.10">
    <property type="entry name" value="PPM-type phosphatase domain"/>
    <property type="match status" value="1"/>
</dbReference>
<dbReference type="OrthoDB" id="310901at2"/>
<feature type="transmembrane region" description="Helical" evidence="3">
    <location>
        <begin position="12"/>
        <end position="31"/>
    </location>
</feature>
<dbReference type="Proteomes" id="UP000297693">
    <property type="component" value="Unassembled WGS sequence"/>
</dbReference>
<evidence type="ECO:0000313" key="5">
    <source>
        <dbReference type="EMBL" id="TGL59201.1"/>
    </source>
</evidence>
<dbReference type="PANTHER" id="PTHR43156:SF2">
    <property type="entry name" value="STAGE II SPORULATION PROTEIN E"/>
    <property type="match status" value="1"/>
</dbReference>
<gene>
    <name evidence="5" type="ORF">EHQ58_09845</name>
</gene>
<dbReference type="InterPro" id="IPR036457">
    <property type="entry name" value="PPM-type-like_dom_sf"/>
</dbReference>
<dbReference type="EMBL" id="RQGD01000025">
    <property type="protein sequence ID" value="TGL59201.1"/>
    <property type="molecule type" value="Genomic_DNA"/>
</dbReference>
<reference evidence="5" key="1">
    <citation type="journal article" date="2019" name="PLoS Negl. Trop. Dis.">
        <title>Revisiting the worldwide diversity of Leptospira species in the environment.</title>
        <authorList>
            <person name="Vincent A.T."/>
            <person name="Schiettekatte O."/>
            <person name="Bourhy P."/>
            <person name="Veyrier F.J."/>
            <person name="Picardeau M."/>
        </authorList>
    </citation>
    <scope>NUCLEOTIDE SEQUENCE [LARGE SCALE GENOMIC DNA]</scope>
    <source>
        <strain evidence="5">201702476</strain>
    </source>
</reference>
<keyword evidence="1" id="KW-0378">Hydrolase</keyword>
<evidence type="ECO:0000256" key="1">
    <source>
        <dbReference type="ARBA" id="ARBA00022801"/>
    </source>
</evidence>
<feature type="repeat" description="TPR" evidence="2">
    <location>
        <begin position="644"/>
        <end position="677"/>
    </location>
</feature>
<comment type="caution">
    <text evidence="5">The sequence shown here is derived from an EMBL/GenBank/DDBJ whole genome shotgun (WGS) entry which is preliminary data.</text>
</comment>
<dbReference type="Gene3D" id="6.10.340.10">
    <property type="match status" value="1"/>
</dbReference>
<dbReference type="Gene3D" id="1.25.40.10">
    <property type="entry name" value="Tetratricopeptide repeat domain"/>
    <property type="match status" value="1"/>
</dbReference>
<feature type="transmembrane region" description="Helical" evidence="3">
    <location>
        <begin position="139"/>
        <end position="161"/>
    </location>
</feature>
<proteinExistence type="predicted"/>
<accession>A0A4R9K212</accession>
<evidence type="ECO:0000313" key="6">
    <source>
        <dbReference type="Proteomes" id="UP000297693"/>
    </source>
</evidence>
<evidence type="ECO:0000256" key="3">
    <source>
        <dbReference type="SAM" id="Phobius"/>
    </source>
</evidence>
<evidence type="ECO:0000259" key="4">
    <source>
        <dbReference type="PROSITE" id="PS50885"/>
    </source>
</evidence>
<organism evidence="5 6">
    <name type="scientific">Leptospira ognonensis</name>
    <dbReference type="NCBI Taxonomy" id="2484945"/>
    <lineage>
        <taxon>Bacteria</taxon>
        <taxon>Pseudomonadati</taxon>
        <taxon>Spirochaetota</taxon>
        <taxon>Spirochaetia</taxon>
        <taxon>Leptospirales</taxon>
        <taxon>Leptospiraceae</taxon>
        <taxon>Leptospira</taxon>
    </lineage>
</organism>
<name>A0A4R9K212_9LEPT</name>
<dbReference type="GO" id="GO:0016020">
    <property type="term" value="C:membrane"/>
    <property type="evidence" value="ECO:0007669"/>
    <property type="project" value="InterPro"/>
</dbReference>
<keyword evidence="3" id="KW-0472">Membrane</keyword>
<dbReference type="GO" id="GO:0007165">
    <property type="term" value="P:signal transduction"/>
    <property type="evidence" value="ECO:0007669"/>
    <property type="project" value="InterPro"/>
</dbReference>
<feature type="transmembrane region" description="Helical" evidence="3">
    <location>
        <begin position="226"/>
        <end position="249"/>
    </location>
</feature>
<feature type="transmembrane region" description="Helical" evidence="3">
    <location>
        <begin position="112"/>
        <end position="133"/>
    </location>
</feature>